<dbReference type="Proteomes" id="UP000479710">
    <property type="component" value="Unassembled WGS sequence"/>
</dbReference>
<dbReference type="InterPro" id="IPR013761">
    <property type="entry name" value="SAM/pointed_sf"/>
</dbReference>
<evidence type="ECO:0000256" key="1">
    <source>
        <dbReference type="SAM" id="MobiDB-lite"/>
    </source>
</evidence>
<proteinExistence type="predicted"/>
<reference evidence="2 3" key="1">
    <citation type="submission" date="2019-11" db="EMBL/GenBank/DDBJ databases">
        <title>Whole genome sequence of Oryza granulata.</title>
        <authorList>
            <person name="Li W."/>
        </authorList>
    </citation>
    <scope>NUCLEOTIDE SEQUENCE [LARGE SCALE GENOMIC DNA]</scope>
    <source>
        <strain evidence="3">cv. Menghai</strain>
        <tissue evidence="2">Leaf</tissue>
    </source>
</reference>
<comment type="caution">
    <text evidence="2">The sequence shown here is derived from an EMBL/GenBank/DDBJ whole genome shotgun (WGS) entry which is preliminary data.</text>
</comment>
<dbReference type="EMBL" id="SPHZ02000008">
    <property type="protein sequence ID" value="KAF0902879.1"/>
    <property type="molecule type" value="Genomic_DNA"/>
</dbReference>
<dbReference type="PANTHER" id="PTHR33915:SF12">
    <property type="entry name" value="OS06G0645500 PROTEIN"/>
    <property type="match status" value="1"/>
</dbReference>
<organism evidence="2 3">
    <name type="scientific">Oryza meyeriana var. granulata</name>
    <dbReference type="NCBI Taxonomy" id="110450"/>
    <lineage>
        <taxon>Eukaryota</taxon>
        <taxon>Viridiplantae</taxon>
        <taxon>Streptophyta</taxon>
        <taxon>Embryophyta</taxon>
        <taxon>Tracheophyta</taxon>
        <taxon>Spermatophyta</taxon>
        <taxon>Magnoliopsida</taxon>
        <taxon>Liliopsida</taxon>
        <taxon>Poales</taxon>
        <taxon>Poaceae</taxon>
        <taxon>BOP clade</taxon>
        <taxon>Oryzoideae</taxon>
        <taxon>Oryzeae</taxon>
        <taxon>Oryzinae</taxon>
        <taxon>Oryza</taxon>
        <taxon>Oryza meyeriana</taxon>
    </lineage>
</organism>
<feature type="region of interest" description="Disordered" evidence="1">
    <location>
        <begin position="202"/>
        <end position="244"/>
    </location>
</feature>
<name>A0A6G1CS22_9ORYZ</name>
<dbReference type="PANTHER" id="PTHR33915">
    <property type="entry name" value="OSJNBA0033G05.11 PROTEIN"/>
    <property type="match status" value="1"/>
</dbReference>
<evidence type="ECO:0008006" key="4">
    <source>
        <dbReference type="Google" id="ProtNLM"/>
    </source>
</evidence>
<dbReference type="Gene3D" id="1.10.150.50">
    <property type="entry name" value="Transcription Factor, Ets-1"/>
    <property type="match status" value="1"/>
</dbReference>
<dbReference type="AlphaFoldDB" id="A0A6G1CS22"/>
<gene>
    <name evidence="2" type="ORF">E2562_019171</name>
</gene>
<dbReference type="CDD" id="cd09487">
    <property type="entry name" value="SAM_superfamily"/>
    <property type="match status" value="1"/>
</dbReference>
<accession>A0A6G1CS22</accession>
<sequence>MVVWRARRGEGEVEEEMGMGMDWYAWLAKTGLAPALAYEYGRLFNQNELERGDAAHFDHDLLKSMGIAVAKHRLEILKLARKDSAAAPGEDSSSSSSSYARLVRKAGRCIARCARRLARRGGGGGGGRGSSVTVVPRICSGDDAVRVGAVQTTRRRSVKKMVLMITDGATAARGGVGGRFSGSQKASLMFHDCYEEDDDIDAAQQCGDGGEGDDEEGEERCSDGGADAGGEIKWDSMFQDLKPT</sequence>
<evidence type="ECO:0000313" key="2">
    <source>
        <dbReference type="EMBL" id="KAF0902879.1"/>
    </source>
</evidence>
<evidence type="ECO:0000313" key="3">
    <source>
        <dbReference type="Proteomes" id="UP000479710"/>
    </source>
</evidence>
<dbReference type="SUPFAM" id="SSF47769">
    <property type="entry name" value="SAM/Pointed domain"/>
    <property type="match status" value="1"/>
</dbReference>
<protein>
    <recommendedName>
        <fullName evidence="4">SAM domain-containing protein</fullName>
    </recommendedName>
</protein>
<keyword evidence="3" id="KW-1185">Reference proteome</keyword>
<dbReference type="OrthoDB" id="1887912at2759"/>